<accession>A0ABD0LGQ0</accession>
<gene>
    <name evidence="3" type="ORF">BaRGS_00010482</name>
</gene>
<proteinExistence type="predicted"/>
<evidence type="ECO:0000313" key="3">
    <source>
        <dbReference type="EMBL" id="KAK7498222.1"/>
    </source>
</evidence>
<keyword evidence="4" id="KW-1185">Reference proteome</keyword>
<evidence type="ECO:0000256" key="2">
    <source>
        <dbReference type="SAM" id="SignalP"/>
    </source>
</evidence>
<feature type="compositionally biased region" description="Polar residues" evidence="1">
    <location>
        <begin position="19"/>
        <end position="37"/>
    </location>
</feature>
<organism evidence="3 4">
    <name type="scientific">Batillaria attramentaria</name>
    <dbReference type="NCBI Taxonomy" id="370345"/>
    <lineage>
        <taxon>Eukaryota</taxon>
        <taxon>Metazoa</taxon>
        <taxon>Spiralia</taxon>
        <taxon>Lophotrochozoa</taxon>
        <taxon>Mollusca</taxon>
        <taxon>Gastropoda</taxon>
        <taxon>Caenogastropoda</taxon>
        <taxon>Sorbeoconcha</taxon>
        <taxon>Cerithioidea</taxon>
        <taxon>Batillariidae</taxon>
        <taxon>Batillaria</taxon>
    </lineage>
</organism>
<keyword evidence="2" id="KW-0732">Signal</keyword>
<dbReference type="Proteomes" id="UP001519460">
    <property type="component" value="Unassembled WGS sequence"/>
</dbReference>
<dbReference type="EMBL" id="JACVVK020000052">
    <property type="protein sequence ID" value="KAK7498222.1"/>
    <property type="molecule type" value="Genomic_DNA"/>
</dbReference>
<sequence>MPVRLSLCLGVFFVSTGAQSAPQSPQYAPVRSSQSALPPSDRCKLHPGSTINYVNNLSVYNNGAAVGEVARKSIK</sequence>
<feature type="signal peptide" evidence="2">
    <location>
        <begin position="1"/>
        <end position="20"/>
    </location>
</feature>
<dbReference type="AlphaFoldDB" id="A0ABD0LGQ0"/>
<protein>
    <submittedName>
        <fullName evidence="3">Uncharacterized protein</fullName>
    </submittedName>
</protein>
<feature type="region of interest" description="Disordered" evidence="1">
    <location>
        <begin position="19"/>
        <end position="41"/>
    </location>
</feature>
<name>A0ABD0LGQ0_9CAEN</name>
<feature type="chain" id="PRO_5044798768" evidence="2">
    <location>
        <begin position="21"/>
        <end position="75"/>
    </location>
</feature>
<reference evidence="3 4" key="1">
    <citation type="journal article" date="2023" name="Sci. Data">
        <title>Genome assembly of the Korean intertidal mud-creeper Batillaria attramentaria.</title>
        <authorList>
            <person name="Patra A.K."/>
            <person name="Ho P.T."/>
            <person name="Jun S."/>
            <person name="Lee S.J."/>
            <person name="Kim Y."/>
            <person name="Won Y.J."/>
        </authorList>
    </citation>
    <scope>NUCLEOTIDE SEQUENCE [LARGE SCALE GENOMIC DNA]</scope>
    <source>
        <strain evidence="3">Wonlab-2016</strain>
    </source>
</reference>
<evidence type="ECO:0000256" key="1">
    <source>
        <dbReference type="SAM" id="MobiDB-lite"/>
    </source>
</evidence>
<comment type="caution">
    <text evidence="3">The sequence shown here is derived from an EMBL/GenBank/DDBJ whole genome shotgun (WGS) entry which is preliminary data.</text>
</comment>
<evidence type="ECO:0000313" key="4">
    <source>
        <dbReference type="Proteomes" id="UP001519460"/>
    </source>
</evidence>